<comment type="caution">
    <text evidence="2">The sequence shown here is derived from an EMBL/GenBank/DDBJ whole genome shotgun (WGS) entry which is preliminary data.</text>
</comment>
<accession>A0A5B7CW60</accession>
<feature type="transmembrane region" description="Helical" evidence="1">
    <location>
        <begin position="151"/>
        <end position="169"/>
    </location>
</feature>
<dbReference type="EMBL" id="VSRR010000249">
    <property type="protein sequence ID" value="MPC12974.1"/>
    <property type="molecule type" value="Genomic_DNA"/>
</dbReference>
<dbReference type="Proteomes" id="UP000324222">
    <property type="component" value="Unassembled WGS sequence"/>
</dbReference>
<sequence>MHGGLHSEKRQVTLMGMAALRGGMMTRTPEWRQPRMAPPRASTMKLTKNLWQGHHDSSSQKLTGVAKLSFIVREGDVLRLTEHGGDHSVVTWTQTTPTTDKDSLMKVSCIVSGTTTLYFSSVVVVVVVLMVVSRLDYRDVAETLSNAQRRLAVLLKVSISSFFLTHLRAQMKRCEASLGLSIGTGTILQQGGGDVHLILASSDVERCVAVLGSGMRGGSLI</sequence>
<evidence type="ECO:0000313" key="3">
    <source>
        <dbReference type="Proteomes" id="UP000324222"/>
    </source>
</evidence>
<keyword evidence="3" id="KW-1185">Reference proteome</keyword>
<feature type="transmembrane region" description="Helical" evidence="1">
    <location>
        <begin position="109"/>
        <end position="131"/>
    </location>
</feature>
<evidence type="ECO:0000256" key="1">
    <source>
        <dbReference type="SAM" id="Phobius"/>
    </source>
</evidence>
<gene>
    <name evidence="2" type="ORF">E2C01_005691</name>
</gene>
<keyword evidence="1" id="KW-1133">Transmembrane helix</keyword>
<keyword evidence="1" id="KW-0812">Transmembrane</keyword>
<dbReference type="AlphaFoldDB" id="A0A5B7CW60"/>
<evidence type="ECO:0000313" key="2">
    <source>
        <dbReference type="EMBL" id="MPC12974.1"/>
    </source>
</evidence>
<reference evidence="2 3" key="1">
    <citation type="submission" date="2019-05" db="EMBL/GenBank/DDBJ databases">
        <title>Another draft genome of Portunus trituberculatus and its Hox gene families provides insights of decapod evolution.</title>
        <authorList>
            <person name="Jeong J.-H."/>
            <person name="Song I."/>
            <person name="Kim S."/>
            <person name="Choi T."/>
            <person name="Kim D."/>
            <person name="Ryu S."/>
            <person name="Kim W."/>
        </authorList>
    </citation>
    <scope>NUCLEOTIDE SEQUENCE [LARGE SCALE GENOMIC DNA]</scope>
    <source>
        <tissue evidence="2">Muscle</tissue>
    </source>
</reference>
<keyword evidence="1" id="KW-0472">Membrane</keyword>
<organism evidence="2 3">
    <name type="scientific">Portunus trituberculatus</name>
    <name type="common">Swimming crab</name>
    <name type="synonym">Neptunus trituberculatus</name>
    <dbReference type="NCBI Taxonomy" id="210409"/>
    <lineage>
        <taxon>Eukaryota</taxon>
        <taxon>Metazoa</taxon>
        <taxon>Ecdysozoa</taxon>
        <taxon>Arthropoda</taxon>
        <taxon>Crustacea</taxon>
        <taxon>Multicrustacea</taxon>
        <taxon>Malacostraca</taxon>
        <taxon>Eumalacostraca</taxon>
        <taxon>Eucarida</taxon>
        <taxon>Decapoda</taxon>
        <taxon>Pleocyemata</taxon>
        <taxon>Brachyura</taxon>
        <taxon>Eubrachyura</taxon>
        <taxon>Portunoidea</taxon>
        <taxon>Portunidae</taxon>
        <taxon>Portuninae</taxon>
        <taxon>Portunus</taxon>
    </lineage>
</organism>
<protein>
    <submittedName>
        <fullName evidence="2">Uncharacterized protein</fullName>
    </submittedName>
</protein>
<proteinExistence type="predicted"/>
<name>A0A5B7CW60_PORTR</name>